<keyword evidence="5" id="KW-0472">Membrane</keyword>
<proteinExistence type="inferred from homology"/>
<keyword evidence="4" id="KW-0804">Transcription</keyword>
<evidence type="ECO:0000256" key="4">
    <source>
        <dbReference type="ARBA" id="ARBA00023163"/>
    </source>
</evidence>
<dbReference type="Proteomes" id="UP000593802">
    <property type="component" value="Chromosome"/>
</dbReference>
<dbReference type="GO" id="GO:0003677">
    <property type="term" value="F:DNA binding"/>
    <property type="evidence" value="ECO:0007669"/>
    <property type="project" value="UniProtKB-KW"/>
</dbReference>
<evidence type="ECO:0000256" key="5">
    <source>
        <dbReference type="SAM" id="Phobius"/>
    </source>
</evidence>
<gene>
    <name evidence="7" type="ORF">skT53_06690</name>
</gene>
<dbReference type="PROSITE" id="PS50931">
    <property type="entry name" value="HTH_LYSR"/>
    <property type="match status" value="1"/>
</dbReference>
<dbReference type="EMBL" id="AP023366">
    <property type="protein sequence ID" value="BCJ85684.1"/>
    <property type="molecule type" value="Genomic_DNA"/>
</dbReference>
<evidence type="ECO:0000256" key="1">
    <source>
        <dbReference type="ARBA" id="ARBA00009437"/>
    </source>
</evidence>
<dbReference type="CDD" id="cd05466">
    <property type="entry name" value="PBP2_LTTR_substrate"/>
    <property type="match status" value="1"/>
</dbReference>
<dbReference type="Gene3D" id="1.10.10.10">
    <property type="entry name" value="Winged helix-like DNA-binding domain superfamily/Winged helix DNA-binding domain"/>
    <property type="match status" value="1"/>
</dbReference>
<keyword evidence="3" id="KW-0238">DNA-binding</keyword>
<keyword evidence="5" id="KW-0812">Transmembrane</keyword>
<keyword evidence="5" id="KW-1133">Transmembrane helix</keyword>
<evidence type="ECO:0000256" key="2">
    <source>
        <dbReference type="ARBA" id="ARBA00023015"/>
    </source>
</evidence>
<dbReference type="Pfam" id="PF00126">
    <property type="entry name" value="HTH_1"/>
    <property type="match status" value="1"/>
</dbReference>
<comment type="similarity">
    <text evidence="1">Belongs to the LysR transcriptional regulatory family.</text>
</comment>
<evidence type="ECO:0000313" key="7">
    <source>
        <dbReference type="EMBL" id="BCJ85684.1"/>
    </source>
</evidence>
<feature type="domain" description="HTH lysR-type" evidence="6">
    <location>
        <begin position="1"/>
        <end position="58"/>
    </location>
</feature>
<dbReference type="InterPro" id="IPR000847">
    <property type="entry name" value="LysR_HTH_N"/>
</dbReference>
<dbReference type="Pfam" id="PF03466">
    <property type="entry name" value="LysR_substrate"/>
    <property type="match status" value="1"/>
</dbReference>
<dbReference type="PANTHER" id="PTHR30419">
    <property type="entry name" value="HTH-TYPE TRANSCRIPTIONAL REGULATOR YBHD"/>
    <property type="match status" value="1"/>
</dbReference>
<dbReference type="SUPFAM" id="SSF46785">
    <property type="entry name" value="Winged helix' DNA-binding domain"/>
    <property type="match status" value="1"/>
</dbReference>
<dbReference type="SUPFAM" id="SSF53850">
    <property type="entry name" value="Periplasmic binding protein-like II"/>
    <property type="match status" value="1"/>
</dbReference>
<dbReference type="PANTHER" id="PTHR30419:SF8">
    <property type="entry name" value="NITROGEN ASSIMILATION TRANSCRIPTIONAL ACTIVATOR-RELATED"/>
    <property type="match status" value="1"/>
</dbReference>
<dbReference type="InterPro" id="IPR050950">
    <property type="entry name" value="HTH-type_LysR_regulators"/>
</dbReference>
<evidence type="ECO:0000313" key="8">
    <source>
        <dbReference type="Proteomes" id="UP000593802"/>
    </source>
</evidence>
<dbReference type="FunFam" id="1.10.10.10:FF:000001">
    <property type="entry name" value="LysR family transcriptional regulator"/>
    <property type="match status" value="1"/>
</dbReference>
<dbReference type="InterPro" id="IPR036388">
    <property type="entry name" value="WH-like_DNA-bd_sf"/>
</dbReference>
<keyword evidence="8" id="KW-1185">Reference proteome</keyword>
<organism evidence="7 8">
    <name type="scientific">Effusibacillus dendaii</name>
    <dbReference type="NCBI Taxonomy" id="2743772"/>
    <lineage>
        <taxon>Bacteria</taxon>
        <taxon>Bacillati</taxon>
        <taxon>Bacillota</taxon>
        <taxon>Bacilli</taxon>
        <taxon>Bacillales</taxon>
        <taxon>Alicyclobacillaceae</taxon>
        <taxon>Effusibacillus</taxon>
    </lineage>
</organism>
<dbReference type="PRINTS" id="PR00039">
    <property type="entry name" value="HTHLYSR"/>
</dbReference>
<dbReference type="Gene3D" id="3.40.190.290">
    <property type="match status" value="1"/>
</dbReference>
<evidence type="ECO:0000259" key="6">
    <source>
        <dbReference type="PROSITE" id="PS50931"/>
    </source>
</evidence>
<feature type="transmembrane region" description="Helical" evidence="5">
    <location>
        <begin position="92"/>
        <end position="113"/>
    </location>
</feature>
<dbReference type="GO" id="GO:0005829">
    <property type="term" value="C:cytosol"/>
    <property type="evidence" value="ECO:0007669"/>
    <property type="project" value="TreeGrafter"/>
</dbReference>
<evidence type="ECO:0000256" key="3">
    <source>
        <dbReference type="ARBA" id="ARBA00023125"/>
    </source>
</evidence>
<dbReference type="InterPro" id="IPR005119">
    <property type="entry name" value="LysR_subst-bd"/>
</dbReference>
<sequence>MELHQLQYVLSVEKFKSFSQAADEINMSQSTLSQQIKKLEDELGTKIFERTTRSVLLTPAGLEFIVYAKRILGEVERARLAMLEYNSLKRGSIVIGTIPIIGYLGLTSLIASFQKMYPGIQIQFREAGSDVLIKLLLSSEIDVAVLTYPHSQNYESAIDFYPLFDDEVVLITNVSHPLAKRKQIDLAEASKENFIFIKSSYGMRQICLQACREAGFEPNITYESSHVETICGLVEDGLGVALLTSRVVEYVSRPYLARIRLKKSNKRTTAIAIHRDPHPSITVVAFRDFTLKWIREKFERESNKKK</sequence>
<dbReference type="InterPro" id="IPR036390">
    <property type="entry name" value="WH_DNA-bd_sf"/>
</dbReference>
<dbReference type="AlphaFoldDB" id="A0A7I8D6C9"/>
<name>A0A7I8D6C9_9BACL</name>
<protein>
    <submittedName>
        <fullName evidence="7">LysR family transcriptional regulator</fullName>
    </submittedName>
</protein>
<reference evidence="7 8" key="1">
    <citation type="submission" date="2020-08" db="EMBL/GenBank/DDBJ databases">
        <title>Complete Genome Sequence of Effusibacillus dendaii Strain skT53, Isolated from Farmland soil.</title>
        <authorList>
            <person name="Konishi T."/>
            <person name="Kawasaki H."/>
        </authorList>
    </citation>
    <scope>NUCLEOTIDE SEQUENCE [LARGE SCALE GENOMIC DNA]</scope>
    <source>
        <strain evidence="8">skT53</strain>
    </source>
</reference>
<dbReference type="RefSeq" id="WP_200759773.1">
    <property type="nucleotide sequence ID" value="NZ_AP023366.1"/>
</dbReference>
<dbReference type="KEGG" id="eff:skT53_06690"/>
<keyword evidence="2" id="KW-0805">Transcription regulation</keyword>
<dbReference type="GO" id="GO:0003700">
    <property type="term" value="F:DNA-binding transcription factor activity"/>
    <property type="evidence" value="ECO:0007669"/>
    <property type="project" value="InterPro"/>
</dbReference>
<accession>A0A7I8D6C9</accession>